<evidence type="ECO:0000256" key="7">
    <source>
        <dbReference type="SAM" id="Phobius"/>
    </source>
</evidence>
<evidence type="ECO:0000256" key="2">
    <source>
        <dbReference type="ARBA" id="ARBA00006679"/>
    </source>
</evidence>
<name>A0A2G6JN91_NEPCE</name>
<feature type="transmembrane region" description="Helical" evidence="7">
    <location>
        <begin position="21"/>
        <end position="43"/>
    </location>
</feature>
<keyword evidence="6 7" id="KW-0472">Membrane</keyword>
<gene>
    <name evidence="8" type="ORF">CSA60_02770</name>
</gene>
<dbReference type="InterPro" id="IPR032808">
    <property type="entry name" value="DoxX"/>
</dbReference>
<feature type="transmembrane region" description="Helical" evidence="7">
    <location>
        <begin position="170"/>
        <end position="190"/>
    </location>
</feature>
<evidence type="ECO:0000256" key="3">
    <source>
        <dbReference type="ARBA" id="ARBA00022475"/>
    </source>
</evidence>
<accession>A0A2G6JN91</accession>
<reference evidence="8 9" key="1">
    <citation type="submission" date="2017-10" db="EMBL/GenBank/DDBJ databases">
        <title>Novel microbial diversity and functional potential in the marine mammal oral microbiome.</title>
        <authorList>
            <person name="Dudek N.K."/>
            <person name="Sun C.L."/>
            <person name="Burstein D."/>
            <person name="Kantor R.S."/>
            <person name="Aliaga Goltsman D.S."/>
            <person name="Bik E.M."/>
            <person name="Thomas B.C."/>
            <person name="Banfield J.F."/>
            <person name="Relman D.A."/>
        </authorList>
    </citation>
    <scope>NUCLEOTIDE SEQUENCE [LARGE SCALE GENOMIC DNA]</scope>
    <source>
        <strain evidence="8">DOLJORAL78_47_21</strain>
    </source>
</reference>
<dbReference type="EMBL" id="PDSH01000015">
    <property type="protein sequence ID" value="PIE24894.1"/>
    <property type="molecule type" value="Genomic_DNA"/>
</dbReference>
<organism evidence="8 9">
    <name type="scientific">Neptuniibacter caesariensis</name>
    <dbReference type="NCBI Taxonomy" id="207954"/>
    <lineage>
        <taxon>Bacteria</taxon>
        <taxon>Pseudomonadati</taxon>
        <taxon>Pseudomonadota</taxon>
        <taxon>Gammaproteobacteria</taxon>
        <taxon>Oceanospirillales</taxon>
        <taxon>Oceanospirillaceae</taxon>
        <taxon>Neptuniibacter</taxon>
    </lineage>
</organism>
<dbReference type="Proteomes" id="UP000243469">
    <property type="component" value="Unassembled WGS sequence"/>
</dbReference>
<evidence type="ECO:0000256" key="4">
    <source>
        <dbReference type="ARBA" id="ARBA00022692"/>
    </source>
</evidence>
<evidence type="ECO:0008006" key="10">
    <source>
        <dbReference type="Google" id="ProtNLM"/>
    </source>
</evidence>
<dbReference type="AlphaFoldDB" id="A0A2G6JN91"/>
<dbReference type="InterPro" id="IPR051907">
    <property type="entry name" value="DoxX-like_oxidoreductase"/>
</dbReference>
<evidence type="ECO:0000313" key="9">
    <source>
        <dbReference type="Proteomes" id="UP000243469"/>
    </source>
</evidence>
<feature type="transmembrane region" description="Helical" evidence="7">
    <location>
        <begin position="94"/>
        <end position="112"/>
    </location>
</feature>
<evidence type="ECO:0000313" key="8">
    <source>
        <dbReference type="EMBL" id="PIE24894.1"/>
    </source>
</evidence>
<evidence type="ECO:0000256" key="5">
    <source>
        <dbReference type="ARBA" id="ARBA00022989"/>
    </source>
</evidence>
<keyword evidence="5 7" id="KW-1133">Transmembrane helix</keyword>
<proteinExistence type="inferred from homology"/>
<evidence type="ECO:0000256" key="6">
    <source>
        <dbReference type="ARBA" id="ARBA00023136"/>
    </source>
</evidence>
<keyword evidence="3" id="KW-1003">Cell membrane</keyword>
<feature type="transmembrane region" description="Helical" evidence="7">
    <location>
        <begin position="63"/>
        <end position="87"/>
    </location>
</feature>
<comment type="caution">
    <text evidence="8">The sequence shown here is derived from an EMBL/GenBank/DDBJ whole genome shotgun (WGS) entry which is preliminary data.</text>
</comment>
<comment type="subcellular location">
    <subcellularLocation>
        <location evidence="1">Cell membrane</location>
        <topology evidence="1">Multi-pass membrane protein</topology>
    </subcellularLocation>
</comment>
<evidence type="ECO:0000256" key="1">
    <source>
        <dbReference type="ARBA" id="ARBA00004651"/>
    </source>
</evidence>
<comment type="similarity">
    <text evidence="2">Belongs to the DoxX family.</text>
</comment>
<dbReference type="PANTHER" id="PTHR33452:SF19">
    <property type="entry name" value="DOXX FAMILY PROTEIN"/>
    <property type="match status" value="1"/>
</dbReference>
<dbReference type="STRING" id="207954.MED92_16400"/>
<sequence>MTNYLIGLGNRLQDMLDSTRIADGLAPLLLRLYLAPVLLQAGWNKLTHFEDTAAWFANPDWGLGLPLPEVMTALAAGTEFMGGILLILGLAVRWISIPLMVTMLVAAFAVHWENGWLAIADGGSWLANERVAEAQERLAAAKSLLQEHGHYNWLTGRGSVVILNNGIEFAMTYFVMLLSLFFTGAGRWVSVDYFIANYYRTRADDGEL</sequence>
<keyword evidence="4 7" id="KW-0812">Transmembrane</keyword>
<dbReference type="PANTHER" id="PTHR33452">
    <property type="entry name" value="OXIDOREDUCTASE CATD-RELATED"/>
    <property type="match status" value="1"/>
</dbReference>
<dbReference type="Pfam" id="PF07681">
    <property type="entry name" value="DoxX"/>
    <property type="match status" value="1"/>
</dbReference>
<protein>
    <recommendedName>
        <fullName evidence="10">DoxX family protein</fullName>
    </recommendedName>
</protein>
<dbReference type="GO" id="GO:0005886">
    <property type="term" value="C:plasma membrane"/>
    <property type="evidence" value="ECO:0007669"/>
    <property type="project" value="UniProtKB-SubCell"/>
</dbReference>